<evidence type="ECO:0000256" key="1">
    <source>
        <dbReference type="ARBA" id="ARBA00022491"/>
    </source>
</evidence>
<evidence type="ECO:0000256" key="3">
    <source>
        <dbReference type="ARBA" id="ARBA00023125"/>
    </source>
</evidence>
<keyword evidence="2" id="KW-0805">Transcription regulation</keyword>
<proteinExistence type="predicted"/>
<keyword evidence="7" id="KW-1185">Reference proteome</keyword>
<dbReference type="PANTHER" id="PTHR30204:SF69">
    <property type="entry name" value="MERR-FAMILY TRANSCRIPTIONAL REGULATOR"/>
    <property type="match status" value="1"/>
</dbReference>
<dbReference type="PROSITE" id="PS00552">
    <property type="entry name" value="HTH_MERR_1"/>
    <property type="match status" value="1"/>
</dbReference>
<dbReference type="EMBL" id="CP117449">
    <property type="protein sequence ID" value="WLH14864.1"/>
    <property type="molecule type" value="Genomic_DNA"/>
</dbReference>
<dbReference type="Pfam" id="PF13411">
    <property type="entry name" value="MerR_1"/>
    <property type="match status" value="1"/>
</dbReference>
<dbReference type="SMART" id="SM00422">
    <property type="entry name" value="HTH_MERR"/>
    <property type="match status" value="1"/>
</dbReference>
<dbReference type="InterPro" id="IPR000551">
    <property type="entry name" value="MerR-type_HTH_dom"/>
</dbReference>
<dbReference type="InterPro" id="IPR009061">
    <property type="entry name" value="DNA-bd_dom_put_sf"/>
</dbReference>
<accession>A0ABY9GGZ0</accession>
<keyword evidence="1" id="KW-0678">Repressor</keyword>
<feature type="domain" description="HTH merR-type" evidence="5">
    <location>
        <begin position="1"/>
        <end position="68"/>
    </location>
</feature>
<dbReference type="RefSeq" id="WP_305389577.1">
    <property type="nucleotide sequence ID" value="NZ_CP117426.1"/>
</dbReference>
<evidence type="ECO:0000259" key="5">
    <source>
        <dbReference type="PROSITE" id="PS50937"/>
    </source>
</evidence>
<dbReference type="Proteomes" id="UP001230339">
    <property type="component" value="Chromosome"/>
</dbReference>
<dbReference type="PROSITE" id="PS50937">
    <property type="entry name" value="HTH_MERR_2"/>
    <property type="match status" value="1"/>
</dbReference>
<dbReference type="InterPro" id="IPR047057">
    <property type="entry name" value="MerR_fam"/>
</dbReference>
<evidence type="ECO:0000256" key="4">
    <source>
        <dbReference type="ARBA" id="ARBA00023163"/>
    </source>
</evidence>
<dbReference type="SUPFAM" id="SSF46955">
    <property type="entry name" value="Putative DNA-binding domain"/>
    <property type="match status" value="1"/>
</dbReference>
<gene>
    <name evidence="6" type="ORF">PSH57_11470</name>
</gene>
<sequence>MFIGRLAELTGCTPKAIRLYEQMGLISEPEREGRYRLYNAHHLEIVHLIRKAQTAGFKLAEMNPLIAAKNKLKSFPLALANQAVDDKRQNQRRAHDSCTDNNDSFVWISHVPPCSVDLAMLHSLSTDMRT</sequence>
<protein>
    <submittedName>
        <fullName evidence="6">MerR family transcriptional regulator</fullName>
    </submittedName>
</protein>
<name>A0ABY9GGZ0_9PSED</name>
<reference evidence="6 7" key="1">
    <citation type="submission" date="2023-02" db="EMBL/GenBank/DDBJ databases">
        <title>Evolution of Hrp T3SS in non-pathogenic Pseudomonas fluorescens.</title>
        <authorList>
            <person name="Liao K."/>
            <person name="Wei H."/>
            <person name="Gu Y."/>
        </authorList>
    </citation>
    <scope>NUCLEOTIDE SEQUENCE [LARGE SCALE GENOMIC DNA]</scope>
    <source>
        <strain evidence="6 7">FP205</strain>
    </source>
</reference>
<dbReference type="PRINTS" id="PR00040">
    <property type="entry name" value="HTHMERR"/>
</dbReference>
<organism evidence="6 7">
    <name type="scientific">Pseudomonas hefeiensis</name>
    <dbReference type="NCBI Taxonomy" id="2738125"/>
    <lineage>
        <taxon>Bacteria</taxon>
        <taxon>Pseudomonadati</taxon>
        <taxon>Pseudomonadota</taxon>
        <taxon>Gammaproteobacteria</taxon>
        <taxon>Pseudomonadales</taxon>
        <taxon>Pseudomonadaceae</taxon>
        <taxon>Pseudomonas</taxon>
    </lineage>
</organism>
<evidence type="ECO:0000313" key="6">
    <source>
        <dbReference type="EMBL" id="WLH14864.1"/>
    </source>
</evidence>
<evidence type="ECO:0000256" key="2">
    <source>
        <dbReference type="ARBA" id="ARBA00023015"/>
    </source>
</evidence>
<keyword evidence="4" id="KW-0804">Transcription</keyword>
<keyword evidence="3" id="KW-0238">DNA-binding</keyword>
<dbReference type="PANTHER" id="PTHR30204">
    <property type="entry name" value="REDOX-CYCLING DRUG-SENSING TRANSCRIPTIONAL ACTIVATOR SOXR"/>
    <property type="match status" value="1"/>
</dbReference>
<evidence type="ECO:0000313" key="7">
    <source>
        <dbReference type="Proteomes" id="UP001230339"/>
    </source>
</evidence>
<dbReference type="Gene3D" id="1.10.1660.10">
    <property type="match status" value="1"/>
</dbReference>